<gene>
    <name evidence="2" type="ordered locus">KVU_1560</name>
</gene>
<evidence type="ECO:0000313" key="2">
    <source>
        <dbReference type="EMBL" id="AEM41399.1"/>
    </source>
</evidence>
<dbReference type="OrthoDB" id="1685143at2"/>
<dbReference type="Pfam" id="PF16778">
    <property type="entry name" value="Phage_tail_APC"/>
    <property type="match status" value="1"/>
</dbReference>
<dbReference type="Proteomes" id="UP000000692">
    <property type="component" value="Chromosome"/>
</dbReference>
<dbReference type="AlphaFoldDB" id="F9Y9R1"/>
<evidence type="ECO:0000313" key="3">
    <source>
        <dbReference type="Proteomes" id="UP000000692"/>
    </source>
</evidence>
<dbReference type="EMBL" id="CP002018">
    <property type="protein sequence ID" value="AEM41399.1"/>
    <property type="molecule type" value="Genomic_DNA"/>
</dbReference>
<feature type="domain" description="Phage tail assembly chaperone-like" evidence="1">
    <location>
        <begin position="83"/>
        <end position="140"/>
    </location>
</feature>
<reference evidence="2 3" key="1">
    <citation type="journal article" date="2011" name="J. Bacteriol.">
        <title>Complete genome sequence of the industrial strain Ketogulonicigenium vulgare WSH-001.</title>
        <authorList>
            <person name="Liu L."/>
            <person name="Li Y."/>
            <person name="Zhang J."/>
            <person name="Zhou Z."/>
            <person name="Liu J."/>
            <person name="Li X."/>
            <person name="Zhou J."/>
            <person name="Du G."/>
            <person name="Wang L."/>
            <person name="Chen J."/>
        </authorList>
    </citation>
    <scope>NUCLEOTIDE SEQUENCE [LARGE SCALE GENOMIC DNA]</scope>
    <source>
        <strain evidence="2 3">WSH-001</strain>
    </source>
</reference>
<dbReference type="InterPro" id="IPR031893">
    <property type="entry name" value="Phage_tail_APC"/>
</dbReference>
<dbReference type="KEGG" id="kvl:KVU_1560"/>
<name>F9Y9R1_KETVW</name>
<dbReference type="HOGENOM" id="CLU_1822748_0_0_5"/>
<accession>F9Y9R1</accession>
<dbReference type="Gene3D" id="6.10.140.1310">
    <property type="match status" value="1"/>
</dbReference>
<organism evidence="2 3">
    <name type="scientific">Ketogulonicigenium vulgare (strain WSH-001)</name>
    <dbReference type="NCBI Taxonomy" id="759362"/>
    <lineage>
        <taxon>Bacteria</taxon>
        <taxon>Pseudomonadati</taxon>
        <taxon>Pseudomonadota</taxon>
        <taxon>Alphaproteobacteria</taxon>
        <taxon>Rhodobacterales</taxon>
        <taxon>Roseobacteraceae</taxon>
        <taxon>Ketogulonicigenium</taxon>
    </lineage>
</organism>
<sequence>MQQEVPFTLYRLDTGEIAAFVVADPTISVPAGFGLLQGYWSAATHWVRGMPVELPPRPDDRHVWDPVAWDWVINPDLDTYQWAQLRMERTRLLAACDYRSQPDYPQSDEARAAWLAYRQALRDLPGNLTDPAQVRWPDLPG</sequence>
<protein>
    <recommendedName>
        <fullName evidence="1">Phage tail assembly chaperone-like domain-containing protein</fullName>
    </recommendedName>
</protein>
<evidence type="ECO:0000259" key="1">
    <source>
        <dbReference type="Pfam" id="PF16778"/>
    </source>
</evidence>
<proteinExistence type="predicted"/>
<dbReference type="RefSeq" id="WP_013384758.1">
    <property type="nucleotide sequence ID" value="NC_017384.1"/>
</dbReference>
<keyword evidence="3" id="KW-1185">Reference proteome</keyword>